<dbReference type="InParanoid" id="A0A6G9I8B0"/>
<dbReference type="KEGG" id="orb:IPMB12_01375"/>
<dbReference type="RefSeq" id="WP_166914206.1">
    <property type="nucleotide sequence ID" value="NZ_CP050253.1"/>
</dbReference>
<name>A0A6G9I8B0_9GAMM</name>
<dbReference type="PROSITE" id="PS51257">
    <property type="entry name" value="PROKAR_LIPOPROTEIN"/>
    <property type="match status" value="1"/>
</dbReference>
<reference evidence="2 3" key="1">
    <citation type="submission" date="2020-03" db="EMBL/GenBank/DDBJ databases">
        <title>Complete genome sequence of Orbus sp. IPMB12 (BCRC 80908).</title>
        <authorList>
            <person name="Lo W.-S."/>
            <person name="Chang T.-H."/>
            <person name="Kuo C.-H."/>
        </authorList>
    </citation>
    <scope>NUCLEOTIDE SEQUENCE [LARGE SCALE GENOMIC DNA]</scope>
    <source>
        <strain evidence="2 3">IPMB12</strain>
    </source>
</reference>
<accession>A0A6G9I8B0</accession>
<sequence length="188" mass="21888">MKRLFALFFFALMLTGCATPKGDRMDTNVTFYNYNSYSKGYYKEKTFLLYFENNGKPYLSYQAESSASDSWFKLSVNQEQAATIISIIDKYFEWEAIAARDKDMINIEITSGLALQDWDYKFSFSVISHTPESHVLKMDQCGTQFFAQVCQYTHPIMYVGTYDAKILKQELQKFIAGKFQAVNYNKYN</sequence>
<proteinExistence type="predicted"/>
<feature type="chain" id="PRO_5026103474" description="Gliding motility-associated lipoprotein GldD" evidence="1">
    <location>
        <begin position="19"/>
        <end position="188"/>
    </location>
</feature>
<evidence type="ECO:0000313" key="2">
    <source>
        <dbReference type="EMBL" id="QIQ20446.1"/>
    </source>
</evidence>
<evidence type="ECO:0008006" key="4">
    <source>
        <dbReference type="Google" id="ProtNLM"/>
    </source>
</evidence>
<organism evidence="2 3">
    <name type="scientific">Zophobihabitans entericus</name>
    <dbReference type="NCBI Taxonomy" id="1635327"/>
    <lineage>
        <taxon>Bacteria</taxon>
        <taxon>Pseudomonadati</taxon>
        <taxon>Pseudomonadota</taxon>
        <taxon>Gammaproteobacteria</taxon>
        <taxon>Orbales</taxon>
        <taxon>Orbaceae</taxon>
        <taxon>Zophobihabitans</taxon>
    </lineage>
</organism>
<evidence type="ECO:0000313" key="3">
    <source>
        <dbReference type="Proteomes" id="UP000501168"/>
    </source>
</evidence>
<protein>
    <recommendedName>
        <fullName evidence="4">Gliding motility-associated lipoprotein GldD</fullName>
    </recommendedName>
</protein>
<feature type="signal peptide" evidence="1">
    <location>
        <begin position="1"/>
        <end position="18"/>
    </location>
</feature>
<evidence type="ECO:0000256" key="1">
    <source>
        <dbReference type="SAM" id="SignalP"/>
    </source>
</evidence>
<dbReference type="Proteomes" id="UP000501168">
    <property type="component" value="Chromosome"/>
</dbReference>
<dbReference type="EMBL" id="CP050253">
    <property type="protein sequence ID" value="QIQ20446.1"/>
    <property type="molecule type" value="Genomic_DNA"/>
</dbReference>
<keyword evidence="1" id="KW-0732">Signal</keyword>
<keyword evidence="3" id="KW-1185">Reference proteome</keyword>
<dbReference type="AlphaFoldDB" id="A0A6G9I8B0"/>
<gene>
    <name evidence="2" type="ORF">IPMB12_01375</name>
</gene>